<protein>
    <submittedName>
        <fullName evidence="3">Uncharacterized protein</fullName>
    </submittedName>
</protein>
<dbReference type="AlphaFoldDB" id="A0A0R0C7B9"/>
<feature type="compositionally biased region" description="Low complexity" evidence="1">
    <location>
        <begin position="57"/>
        <end position="71"/>
    </location>
</feature>
<evidence type="ECO:0000256" key="2">
    <source>
        <dbReference type="SAM" id="SignalP"/>
    </source>
</evidence>
<proteinExistence type="predicted"/>
<feature type="signal peptide" evidence="2">
    <location>
        <begin position="1"/>
        <end position="24"/>
    </location>
</feature>
<dbReference type="STRING" id="405444.ABB26_04835"/>
<organism evidence="3 4">
    <name type="scientific">Stenotrophomonas humi</name>
    <dbReference type="NCBI Taxonomy" id="405444"/>
    <lineage>
        <taxon>Bacteria</taxon>
        <taxon>Pseudomonadati</taxon>
        <taxon>Pseudomonadota</taxon>
        <taxon>Gammaproteobacteria</taxon>
        <taxon>Lysobacterales</taxon>
        <taxon>Lysobacteraceae</taxon>
        <taxon>Stenotrophomonas</taxon>
    </lineage>
</organism>
<feature type="chain" id="PRO_5006393643" evidence="2">
    <location>
        <begin position="25"/>
        <end position="84"/>
    </location>
</feature>
<evidence type="ECO:0000313" key="3">
    <source>
        <dbReference type="EMBL" id="KRG65147.1"/>
    </source>
</evidence>
<dbReference type="Proteomes" id="UP000050864">
    <property type="component" value="Unassembled WGS sequence"/>
</dbReference>
<keyword evidence="2" id="KW-0732">Signal</keyword>
<dbReference type="PATRIC" id="fig|405444.3.peg.3678"/>
<accession>A0A0R0C7B9</accession>
<gene>
    <name evidence="3" type="ORF">ABB26_04835</name>
</gene>
<reference evidence="3 4" key="1">
    <citation type="submission" date="2015-05" db="EMBL/GenBank/DDBJ databases">
        <title>Genome sequencing and analysis of members of genus Stenotrophomonas.</title>
        <authorList>
            <person name="Patil P.P."/>
            <person name="Midha S."/>
            <person name="Patil P.B."/>
        </authorList>
    </citation>
    <scope>NUCLEOTIDE SEQUENCE [LARGE SCALE GENOMIC DNA]</scope>
    <source>
        <strain evidence="3 4">DSM 18929</strain>
    </source>
</reference>
<evidence type="ECO:0000313" key="4">
    <source>
        <dbReference type="Proteomes" id="UP000050864"/>
    </source>
</evidence>
<comment type="caution">
    <text evidence="3">The sequence shown here is derived from an EMBL/GenBank/DDBJ whole genome shotgun (WGS) entry which is preliminary data.</text>
</comment>
<name>A0A0R0C7B9_9GAMM</name>
<keyword evidence="4" id="KW-1185">Reference proteome</keyword>
<feature type="region of interest" description="Disordered" evidence="1">
    <location>
        <begin position="29"/>
        <end position="84"/>
    </location>
</feature>
<sequence>MKSSKLLVLAAVAAAVVAVPFVMAQTADKARTGETAQAAPVDKAQSEAEQKAKRRAAAAAQEKAQGDQQAAPREEEEEEARRRR</sequence>
<evidence type="ECO:0000256" key="1">
    <source>
        <dbReference type="SAM" id="MobiDB-lite"/>
    </source>
</evidence>
<dbReference type="EMBL" id="LDJI01000009">
    <property type="protein sequence ID" value="KRG65147.1"/>
    <property type="molecule type" value="Genomic_DNA"/>
</dbReference>
<dbReference type="RefSeq" id="WP_057632483.1">
    <property type="nucleotide sequence ID" value="NZ_LDJI01000009.1"/>
</dbReference>